<dbReference type="AlphaFoldDB" id="A0AAD9IEY6"/>
<name>A0AAD9IEY6_PROWI</name>
<comment type="caution">
    <text evidence="2">The sequence shown here is derived from an EMBL/GenBank/DDBJ whole genome shotgun (WGS) entry which is preliminary data.</text>
</comment>
<dbReference type="EMBL" id="JASFZW010000007">
    <property type="protein sequence ID" value="KAK2077119.1"/>
    <property type="molecule type" value="Genomic_DNA"/>
</dbReference>
<accession>A0AAD9IEY6</accession>
<evidence type="ECO:0000313" key="2">
    <source>
        <dbReference type="EMBL" id="KAK2077119.1"/>
    </source>
</evidence>
<evidence type="ECO:0000313" key="3">
    <source>
        <dbReference type="Proteomes" id="UP001255856"/>
    </source>
</evidence>
<evidence type="ECO:0000256" key="1">
    <source>
        <dbReference type="SAM" id="Coils"/>
    </source>
</evidence>
<proteinExistence type="predicted"/>
<dbReference type="Proteomes" id="UP001255856">
    <property type="component" value="Unassembled WGS sequence"/>
</dbReference>
<sequence>MALVTGPAVTKRLSFALESLDAAVADHFKEVESTAIAKTTEAGEADLRRLKRQFGSLKSSFLHFEVKESFITSLLEGLPNGTEAEQLRMFEEELRAIKGSNKALAAEIEGLIEEVCEGQARLAGQLREIAGIAASVPVSEAAALGEAETDTEDDAALAAELAAAQEEARRLESQLAEASSRAEDAEAGGAGLRARLAELALRGRRARRAPAQRAQRDRMQDEASKQLAAWATAATELCATLTGVSIRGWHDDGVDLVVQSFYPTDTVASAQALRSLPCLSASHDVRVVLEPDSVLIKTVSLTPADTSLAALRLEGLPLEEAVLSVRLAIAGQHHRAALLSSCLAASSVDPSLLEATLNLGEGRTVALSLRDTWPAADRDCVRVAGHEPLAFDGQSLSQIAATLSA</sequence>
<gene>
    <name evidence="2" type="ORF">QBZ16_004753</name>
</gene>
<keyword evidence="1" id="KW-0175">Coiled coil</keyword>
<protein>
    <submittedName>
        <fullName evidence="2">Uncharacterized protein</fullName>
    </submittedName>
</protein>
<organism evidence="2 3">
    <name type="scientific">Prototheca wickerhamii</name>
    <dbReference type="NCBI Taxonomy" id="3111"/>
    <lineage>
        <taxon>Eukaryota</taxon>
        <taxon>Viridiplantae</taxon>
        <taxon>Chlorophyta</taxon>
        <taxon>core chlorophytes</taxon>
        <taxon>Trebouxiophyceae</taxon>
        <taxon>Chlorellales</taxon>
        <taxon>Chlorellaceae</taxon>
        <taxon>Prototheca</taxon>
    </lineage>
</organism>
<reference evidence="2" key="1">
    <citation type="submission" date="2021-01" db="EMBL/GenBank/DDBJ databases">
        <authorList>
            <person name="Eckstrom K.M.E."/>
        </authorList>
    </citation>
    <scope>NUCLEOTIDE SEQUENCE</scope>
    <source>
        <strain evidence="2">UVCC 0001</strain>
    </source>
</reference>
<feature type="coiled-coil region" evidence="1">
    <location>
        <begin position="154"/>
        <end position="188"/>
    </location>
</feature>
<keyword evidence="3" id="KW-1185">Reference proteome</keyword>